<protein>
    <recommendedName>
        <fullName evidence="3">Transcriptional regulator</fullName>
    </recommendedName>
</protein>
<keyword evidence="2" id="KW-1185">Reference proteome</keyword>
<evidence type="ECO:0000313" key="1">
    <source>
        <dbReference type="EMBL" id="QQZ09635.1"/>
    </source>
</evidence>
<evidence type="ECO:0008006" key="3">
    <source>
        <dbReference type="Google" id="ProtNLM"/>
    </source>
</evidence>
<dbReference type="RefSeq" id="WP_202778617.1">
    <property type="nucleotide sequence ID" value="NZ_CP065425.1"/>
</dbReference>
<name>A0ABX7E2Y5_9BACI</name>
<accession>A0ABX7E2Y5</accession>
<proteinExistence type="predicted"/>
<dbReference type="EMBL" id="CP065425">
    <property type="protein sequence ID" value="QQZ09635.1"/>
    <property type="molecule type" value="Genomic_DNA"/>
</dbReference>
<reference evidence="1 2" key="1">
    <citation type="submission" date="2020-11" db="EMBL/GenBank/DDBJ databases">
        <title>Taxonomic evaluation of the Bacillus sporothermodurans group of bacteria based on whole genome sequences.</title>
        <authorList>
            <person name="Fiedler G."/>
            <person name="Herbstmann A.-D."/>
            <person name="Doll E."/>
            <person name="Wenning M."/>
            <person name="Brinks E."/>
            <person name="Kabisch J."/>
            <person name="Breitenwieser F."/>
            <person name="Lappann M."/>
            <person name="Boehnlein C."/>
            <person name="Franz C."/>
        </authorList>
    </citation>
    <scope>NUCLEOTIDE SEQUENCE [LARGE SCALE GENOMIC DNA]</scope>
    <source>
        <strain evidence="1 2">JCM 19841</strain>
    </source>
</reference>
<evidence type="ECO:0000313" key="2">
    <source>
        <dbReference type="Proteomes" id="UP000595691"/>
    </source>
</evidence>
<gene>
    <name evidence="1" type="ORF">I5776_01205</name>
</gene>
<organism evidence="1 2">
    <name type="scientific">Heyndrickxia vini</name>
    <dbReference type="NCBI Taxonomy" id="1476025"/>
    <lineage>
        <taxon>Bacteria</taxon>
        <taxon>Bacillati</taxon>
        <taxon>Bacillota</taxon>
        <taxon>Bacilli</taxon>
        <taxon>Bacillales</taxon>
        <taxon>Bacillaceae</taxon>
        <taxon>Heyndrickxia</taxon>
    </lineage>
</organism>
<sequence length="67" mass="7958">MCETSDESKRWEIFCVEGQQVKEKLRLVERYLETIELDVLSGISVKEQKELKSILLRVWTTISKKEK</sequence>
<dbReference type="Proteomes" id="UP000595691">
    <property type="component" value="Chromosome"/>
</dbReference>